<sequence>MRTNPPECTVAALTALALLTGPITAASLYWDGTDTSADADGGDGTWDTATASWDDAPIGGVDSTWNNANNDTAVFGGASGTVTIDVGGVTVGGVEFGTAGYAVTGDPLTFGVAGTITANEDAEIAAVIAGGVGISKDGTGTLTLSGANAHTGGTTINAGAVYFTTPTTMPASGAVTVNTGSTLMVTLGGSGWTTGASGNGTLGGLLAGDGGQAGGTVAYSGDVTLGLETSGNQTYTGVIADVGTTLTLRKTGPNQLSLRGLNTYSGGTILEEGSIEAPAANAGGSDSPLGTGLVTLLPGTTLNLSRSDFPNAIDATDAVIRSGNSFGSGLPGDITVTGTVTLMHNNGSGNIDYNGDISGTGGVISYGNRETQQLSVDLAGNNTFAGPAEVGPGANMGFKNRESLPDTGSWTADNLTVDAGGIAYFYVGGGTEFTTSDIDMISGLGTGSTGFLDGSFLGFWTTSNFTHTGVIADTNGGANKLGIAKHNGAKLTLGSSNTFTGPTLIRKGIIEVDSINSVAGGTASSSLGAPTTVEDGKIFFCGSYSDSTLRYVGTGETTDRIIVLNTFAGGQDDIFIDQVGTGLLTFTSDMEYTANGKRIILQGTGEGEFSGRLGGKTNAKLEKSGSGTWTVSGANLHYGITQLNSGVLKLTAPIGNGGLAPTVNTTNGSPDIVVSDATGLEVGMTVSSSRVPEGSTIVGIAGTTITLDNNATGNANGQASGIGYPNALGLSSSDPANLYWNNSATLEYSGADDTTDRGFSVANGDTATWSVAGGTVLTVTGDTTATTGKVAKSGAGTLALGGTLLHTGTPNSVDEGTLLINGDGTAMTGDVEVNNTATLGGTGIIGGNVKVGSDANVAPGASAGTLTVLGDFDLFDMSSGAGVVEFELDAIGASDQIAVTGQLGLGSGTLEFDDFTFTDLGGLENGTYVLITSGGIFAGDSLGASLAGPVGSGTGTLALNGNDLELTVTGIGGGGTPYETWATGGELFEDDENGDGVFNGLAFLLGVADPYANATGALPQPGVEPGFLTLSFERIDGFAPAVLSVEYGSDLSFGNTDVIPLTSQTLGSGVEVVVVDGSPTDTVTIKIPDSFAGGGATLFARLSATEN</sequence>
<evidence type="ECO:0000313" key="3">
    <source>
        <dbReference type="EMBL" id="BCX48444.1"/>
    </source>
</evidence>
<protein>
    <recommendedName>
        <fullName evidence="5">Autotransporter-associated beta strand repeat-containing protein</fullName>
    </recommendedName>
</protein>
<feature type="signal peptide" evidence="2">
    <location>
        <begin position="1"/>
        <end position="25"/>
    </location>
</feature>
<organism evidence="3 4">
    <name type="scientific">Haloferula helveola</name>
    <dbReference type="NCBI Taxonomy" id="490095"/>
    <lineage>
        <taxon>Bacteria</taxon>
        <taxon>Pseudomonadati</taxon>
        <taxon>Verrucomicrobiota</taxon>
        <taxon>Verrucomicrobiia</taxon>
        <taxon>Verrucomicrobiales</taxon>
        <taxon>Verrucomicrobiaceae</taxon>
        <taxon>Haloferula</taxon>
    </lineage>
</organism>
<reference evidence="3 4" key="1">
    <citation type="submission" date="2021-06" db="EMBL/GenBank/DDBJ databases">
        <title>Complete genome of Haloferula helveola possessing various polysaccharide degrading enzymes.</title>
        <authorList>
            <person name="Takami H."/>
            <person name="Huang C."/>
            <person name="Hamasaki K."/>
        </authorList>
    </citation>
    <scope>NUCLEOTIDE SEQUENCE [LARGE SCALE GENOMIC DNA]</scope>
    <source>
        <strain evidence="3 4">CN-1</strain>
    </source>
</reference>
<dbReference type="RefSeq" id="WP_338684677.1">
    <property type="nucleotide sequence ID" value="NZ_AP024702.1"/>
</dbReference>
<gene>
    <name evidence="3" type="ORF">HAHE_23520</name>
</gene>
<keyword evidence="1 2" id="KW-0732">Signal</keyword>
<dbReference type="EMBL" id="AP024702">
    <property type="protein sequence ID" value="BCX48444.1"/>
    <property type="molecule type" value="Genomic_DNA"/>
</dbReference>
<dbReference type="Pfam" id="PF12951">
    <property type="entry name" value="PATR"/>
    <property type="match status" value="5"/>
</dbReference>
<name>A0ABN6H7D7_9BACT</name>
<evidence type="ECO:0000256" key="2">
    <source>
        <dbReference type="SAM" id="SignalP"/>
    </source>
</evidence>
<dbReference type="SUPFAM" id="SSF51126">
    <property type="entry name" value="Pectin lyase-like"/>
    <property type="match status" value="1"/>
</dbReference>
<dbReference type="Proteomes" id="UP001374893">
    <property type="component" value="Chromosome"/>
</dbReference>
<proteinExistence type="predicted"/>
<dbReference type="InterPro" id="IPR011050">
    <property type="entry name" value="Pectin_lyase_fold/virulence"/>
</dbReference>
<evidence type="ECO:0000256" key="1">
    <source>
        <dbReference type="ARBA" id="ARBA00022729"/>
    </source>
</evidence>
<accession>A0ABN6H7D7</accession>
<evidence type="ECO:0008006" key="5">
    <source>
        <dbReference type="Google" id="ProtNLM"/>
    </source>
</evidence>
<keyword evidence="4" id="KW-1185">Reference proteome</keyword>
<evidence type="ECO:0000313" key="4">
    <source>
        <dbReference type="Proteomes" id="UP001374893"/>
    </source>
</evidence>
<dbReference type="NCBIfam" id="TIGR02601">
    <property type="entry name" value="autotrns_rpt"/>
    <property type="match status" value="3"/>
</dbReference>
<dbReference type="InterPro" id="IPR013425">
    <property type="entry name" value="Autotrns_rpt"/>
</dbReference>
<feature type="chain" id="PRO_5045509369" description="Autotransporter-associated beta strand repeat-containing protein" evidence="2">
    <location>
        <begin position="26"/>
        <end position="1107"/>
    </location>
</feature>